<organism evidence="3 4">
    <name type="scientific">Enterobacter sichuanensis</name>
    <dbReference type="NCBI Taxonomy" id="2071710"/>
    <lineage>
        <taxon>Bacteria</taxon>
        <taxon>Pseudomonadati</taxon>
        <taxon>Pseudomonadota</taxon>
        <taxon>Gammaproteobacteria</taxon>
        <taxon>Enterobacterales</taxon>
        <taxon>Enterobacteriaceae</taxon>
        <taxon>Enterobacter</taxon>
        <taxon>Enterobacter cloacae complex</taxon>
    </lineage>
</organism>
<feature type="transmembrane region" description="Helical" evidence="1">
    <location>
        <begin position="160"/>
        <end position="183"/>
    </location>
</feature>
<keyword evidence="1" id="KW-0472">Membrane</keyword>
<evidence type="ECO:0000256" key="1">
    <source>
        <dbReference type="SAM" id="Phobius"/>
    </source>
</evidence>
<gene>
    <name evidence="3" type="ORF">MX989_05380</name>
</gene>
<name>A0AAE4J022_9ENTR</name>
<evidence type="ECO:0000313" key="3">
    <source>
        <dbReference type="EMBL" id="MDR9945519.1"/>
    </source>
</evidence>
<evidence type="ECO:0000313" key="4">
    <source>
        <dbReference type="Proteomes" id="UP001185068"/>
    </source>
</evidence>
<dbReference type="InterPro" id="IPR027417">
    <property type="entry name" value="P-loop_NTPase"/>
</dbReference>
<keyword evidence="1" id="KW-1133">Transmembrane helix</keyword>
<dbReference type="RefSeq" id="WP_310821854.1">
    <property type="nucleotide sequence ID" value="NZ_JALLIR010000001.1"/>
</dbReference>
<protein>
    <submittedName>
        <fullName evidence="3">P-loop NTPase fold protein</fullName>
    </submittedName>
</protein>
<dbReference type="Pfam" id="PF07693">
    <property type="entry name" value="KAP_NTPase"/>
    <property type="match status" value="1"/>
</dbReference>
<dbReference type="AlphaFoldDB" id="A0AAE4J022"/>
<accession>A0AAE4J022</accession>
<keyword evidence="1" id="KW-0812">Transmembrane</keyword>
<reference evidence="3" key="1">
    <citation type="submission" date="2022-11" db="EMBL/GenBank/DDBJ databases">
        <title>blaNDM-1 and qnrB1 co-producing ST413 Enterobacter.</title>
        <authorList>
            <person name="Halder G."/>
            <person name="Chaudhuri B."/>
            <person name="Dutta S."/>
        </authorList>
    </citation>
    <scope>NUCLEOTIDE SEQUENCE</scope>
    <source>
        <strain evidence="3">PEER684</strain>
    </source>
</reference>
<feature type="transmembrane region" description="Helical" evidence="1">
    <location>
        <begin position="127"/>
        <end position="148"/>
    </location>
</feature>
<evidence type="ECO:0000259" key="2">
    <source>
        <dbReference type="Pfam" id="PF07693"/>
    </source>
</evidence>
<dbReference type="SUPFAM" id="SSF52540">
    <property type="entry name" value="P-loop containing nucleoside triphosphate hydrolases"/>
    <property type="match status" value="2"/>
</dbReference>
<dbReference type="EMBL" id="JALLIR010000001">
    <property type="protein sequence ID" value="MDR9945519.1"/>
    <property type="molecule type" value="Genomic_DNA"/>
</dbReference>
<dbReference type="Proteomes" id="UP001185068">
    <property type="component" value="Unassembled WGS sequence"/>
</dbReference>
<sequence>MSFILHTESPSTEDIIDGNSHNNISIKISETLMRDDVNIIGINGTLGSGKSTVIKLLEKNLPQGSFQFINFDAELYQQGSTKKALITKIYDGLEPHIPNTLKPNLREFKDDALGNNVTYKKTQDSEISTWGILFLFSLFLCSQSIRPLQTEWGKSPENISYVLLFIFLLFLISPLFLAGAFYVRSFWDCSLKLGNIIKKNSIDVITEKMLVSKEVGSIELHKAISGFKECIPPGLRFLLIVDNLDRIPSDKVKELWSDIELISNSSEKRLKLLIPYSSEHVAKSLSQDVYEGREFISKRIPISFQIPPILSAGWRNVFSHFWMKSFPTESENLYHDTSELIEIWLPEAYQPVTPRYLKKLINDVQITLISTPDDVKKITCAYYILTTKHNDIPFENLLIDNFDNSSLDENTKEKFKKSIRKLQRIYNNDRKKWIDELLCINFQTNAQLAEGELIDEPLKIALTQCNHEELSRISNMFGFISAWRRVIDNTDPTDWFITLSKMPAEQSNIVKEILPEVIKSLDTMDISGASTLENENFLPSLISLKKDGFNIHGLYINNIQKSIQDEIFKYVSSNNDKLIELGENNPEVQASLLQGNLFSQLIGYNVLKGISTKPNTVFYVLNLKDKSATYSNLDIDEIKLESSDFIHGLQLLYSGGVDFNLTEKNISKHIGFESDGIKLILKDGLYPGMDSIYNNFINGSIPQNILSFEMLVLTSQWHSANLNTHYARIMGYNIDWRSNCLAHWMSHMVATKNITSIENYKQYISDENELVYFFSCYLKYISNFTYISDALSNETLNSYLVPSLELLANSGIIKISDVNPIITNSFTVMEQYLSDIFIEKFILDNQAGLCEAIKNTYIKDIDGSFVDYITKIPENTELPQSLLESFTSEIDTQDKFNKVANDNYPSYSKIIEYAIKHFVHLDFAKDFIFNFYETYKIDAIDRPIPRLLFDTLSEDNKHAISRNLCDLIYMREIDVKRQLSLLKNFSDVVTYSDDESPSGSRAMARLFNQVNSNPEIAPWLDQQSINFSKWHNSDKQSTISIIANNSELFPRLREKAPVKIKLQENRSKEE</sequence>
<feature type="domain" description="KAP NTPase" evidence="2">
    <location>
        <begin position="25"/>
        <end position="367"/>
    </location>
</feature>
<proteinExistence type="predicted"/>
<dbReference type="InterPro" id="IPR011646">
    <property type="entry name" value="KAP_P-loop"/>
</dbReference>
<comment type="caution">
    <text evidence="3">The sequence shown here is derived from an EMBL/GenBank/DDBJ whole genome shotgun (WGS) entry which is preliminary data.</text>
</comment>